<keyword evidence="2" id="KW-0812">Transmembrane</keyword>
<sequence>MLSDPSLLARCLIMLCSGLLLVLPSNKEPELSDLTGCVAIVTGSNTGVGYHTCKILAQHGAKVYMAARSESKAKAAIEKLHAEGLGTNAGEVIWLKLDLASPRQTKEAAEYILTREQRLDILVNNAAVANEYSQTSDGLSANMTINHLSPFLFTNTLLPLMTATSRLPDSDVRIVNVSSVVHSYPKSPRFDTLEAINTSFKDSPMSLCGYTKLANILYSKQLQQRLDADGVPIIVTSLHPGTFLTDGGHGVIGAWPMGGLLIFIFGYLFVPVEQSGYNSAFAAASPDVRKRAAEYKGAYIMPVGQIAEPSADARNPQLALDLWATSEKQLAVWGL</sequence>
<dbReference type="InterPro" id="IPR036291">
    <property type="entry name" value="NAD(P)-bd_dom_sf"/>
</dbReference>
<gene>
    <name evidence="4" type="ORF">FIBSPDRAFT_923659</name>
</gene>
<organism evidence="4">
    <name type="scientific">Athelia psychrophila</name>
    <dbReference type="NCBI Taxonomy" id="1759441"/>
    <lineage>
        <taxon>Eukaryota</taxon>
        <taxon>Fungi</taxon>
        <taxon>Dikarya</taxon>
        <taxon>Basidiomycota</taxon>
        <taxon>Agaricomycotina</taxon>
        <taxon>Agaricomycetes</taxon>
        <taxon>Agaricomycetidae</taxon>
        <taxon>Atheliales</taxon>
        <taxon>Atheliaceae</taxon>
        <taxon>Athelia</taxon>
    </lineage>
</organism>
<feature type="chain" id="PRO_5007892461" evidence="3">
    <location>
        <begin position="19"/>
        <end position="335"/>
    </location>
</feature>
<dbReference type="Gene3D" id="3.40.50.720">
    <property type="entry name" value="NAD(P)-binding Rossmann-like Domain"/>
    <property type="match status" value="1"/>
</dbReference>
<evidence type="ECO:0000256" key="1">
    <source>
        <dbReference type="ARBA" id="ARBA00023002"/>
    </source>
</evidence>
<dbReference type="AlphaFoldDB" id="A0A167T4I9"/>
<dbReference type="OrthoDB" id="191139at2759"/>
<evidence type="ECO:0000313" key="4">
    <source>
        <dbReference type="EMBL" id="KZP02554.1"/>
    </source>
</evidence>
<dbReference type="STRING" id="436010.A0A167T4I9"/>
<dbReference type="PANTHER" id="PTHR43157:SF31">
    <property type="entry name" value="PHOSPHATIDYLINOSITOL-GLYCAN BIOSYNTHESIS CLASS F PROTEIN"/>
    <property type="match status" value="1"/>
</dbReference>
<protein>
    <submittedName>
        <fullName evidence="4">NAD(P)-binding protein</fullName>
    </submittedName>
</protein>
<dbReference type="SUPFAM" id="SSF51735">
    <property type="entry name" value="NAD(P)-binding Rossmann-fold domains"/>
    <property type="match status" value="1"/>
</dbReference>
<evidence type="ECO:0000256" key="2">
    <source>
        <dbReference type="SAM" id="Phobius"/>
    </source>
</evidence>
<dbReference type="InterPro" id="IPR002347">
    <property type="entry name" value="SDR_fam"/>
</dbReference>
<name>A0A167T4I9_9AGAM</name>
<dbReference type="EMBL" id="KV418470">
    <property type="protein sequence ID" value="KZP02554.1"/>
    <property type="molecule type" value="Genomic_DNA"/>
</dbReference>
<keyword evidence="1" id="KW-0560">Oxidoreductase</keyword>
<reference evidence="4" key="1">
    <citation type="journal article" date="2016" name="Mol. Biol. Evol.">
        <title>Comparative Genomics of Early-Diverging Mushroom-Forming Fungi Provides Insights into the Origins of Lignocellulose Decay Capabilities.</title>
        <authorList>
            <person name="Nagy L.G."/>
            <person name="Riley R."/>
            <person name="Tritt A."/>
            <person name="Adam C."/>
            <person name="Daum C."/>
            <person name="Floudas D."/>
            <person name="Sun H."/>
            <person name="Yadav J.S."/>
            <person name="Pangilinan J."/>
            <person name="Larsson K.H."/>
            <person name="Matsuura K."/>
            <person name="Barry K."/>
            <person name="Labutti K."/>
            <person name="Kuo R."/>
            <person name="Ohm R.A."/>
            <person name="Bhattacharya S.S."/>
            <person name="Shirouzu T."/>
            <person name="Yoshinaga Y."/>
            <person name="Martin F.M."/>
            <person name="Grigoriev I.V."/>
            <person name="Hibbett D.S."/>
        </authorList>
    </citation>
    <scope>NUCLEOTIDE SEQUENCE [LARGE SCALE GENOMIC DNA]</scope>
    <source>
        <strain evidence="4">CBS 109695</strain>
    </source>
</reference>
<dbReference type="PANTHER" id="PTHR43157">
    <property type="entry name" value="PHOSPHATIDYLINOSITOL-GLYCAN BIOSYNTHESIS CLASS F PROTEIN-RELATED"/>
    <property type="match status" value="1"/>
</dbReference>
<feature type="signal peptide" evidence="3">
    <location>
        <begin position="1"/>
        <end position="18"/>
    </location>
</feature>
<keyword evidence="2" id="KW-0472">Membrane</keyword>
<dbReference type="GO" id="GO:0016491">
    <property type="term" value="F:oxidoreductase activity"/>
    <property type="evidence" value="ECO:0007669"/>
    <property type="project" value="UniProtKB-KW"/>
</dbReference>
<dbReference type="PRINTS" id="PR00081">
    <property type="entry name" value="GDHRDH"/>
</dbReference>
<proteinExistence type="predicted"/>
<dbReference type="Pfam" id="PF00106">
    <property type="entry name" value="adh_short"/>
    <property type="match status" value="1"/>
</dbReference>
<feature type="transmembrane region" description="Helical" evidence="2">
    <location>
        <begin position="252"/>
        <end position="270"/>
    </location>
</feature>
<evidence type="ECO:0000256" key="3">
    <source>
        <dbReference type="SAM" id="SignalP"/>
    </source>
</evidence>
<keyword evidence="2" id="KW-1133">Transmembrane helix</keyword>
<accession>A0A167T4I9</accession>
<keyword evidence="3" id="KW-0732">Signal</keyword>